<proteinExistence type="predicted"/>
<dbReference type="EMBL" id="CP099837">
    <property type="protein sequence ID" value="USY20687.1"/>
    <property type="molecule type" value="Genomic_DNA"/>
</dbReference>
<dbReference type="Proteomes" id="UP001055940">
    <property type="component" value="Chromosome"/>
</dbReference>
<name>A0ABY5D8M2_9ACTN</name>
<keyword evidence="2" id="KW-1185">Reference proteome</keyword>
<gene>
    <name evidence="1" type="ORF">NE857_03250</name>
</gene>
<sequence length="113" mass="11656">MSMVKIAPVRQGLEGSGPIAQASQAGLQGWASAPFPGGELLPLITPKLAEAVQPGADPVEAALKVAASAPGLTGVLMSTTDSRHYAQAAEAIREPVPEHRLKELCDLLDPPAR</sequence>
<evidence type="ECO:0000313" key="2">
    <source>
        <dbReference type="Proteomes" id="UP001055940"/>
    </source>
</evidence>
<reference evidence="1" key="1">
    <citation type="submission" date="2022-06" db="EMBL/GenBank/DDBJ databases">
        <authorList>
            <person name="Ping M."/>
        </authorList>
    </citation>
    <scope>NUCLEOTIDE SEQUENCE</scope>
    <source>
        <strain evidence="1">JCM11759T</strain>
    </source>
</reference>
<organism evidence="1 2">
    <name type="scientific">Nocardiopsis exhalans</name>
    <dbReference type="NCBI Taxonomy" id="163604"/>
    <lineage>
        <taxon>Bacteria</taxon>
        <taxon>Bacillati</taxon>
        <taxon>Actinomycetota</taxon>
        <taxon>Actinomycetes</taxon>
        <taxon>Streptosporangiales</taxon>
        <taxon>Nocardiopsidaceae</taxon>
        <taxon>Nocardiopsis</taxon>
    </lineage>
</organism>
<accession>A0ABY5D8M2</accession>
<dbReference type="RefSeq" id="WP_254419723.1">
    <property type="nucleotide sequence ID" value="NZ_BAAAJB010000017.1"/>
</dbReference>
<protein>
    <submittedName>
        <fullName evidence="1">Uncharacterized protein</fullName>
    </submittedName>
</protein>
<evidence type="ECO:0000313" key="1">
    <source>
        <dbReference type="EMBL" id="USY20687.1"/>
    </source>
</evidence>